<name>A0A8S5Q4B3_9CAUD</name>
<reference evidence="1" key="1">
    <citation type="journal article" date="2021" name="Proc. Natl. Acad. Sci. U.S.A.">
        <title>A Catalog of Tens of Thousands of Viruses from Human Metagenomes Reveals Hidden Associations with Chronic Diseases.</title>
        <authorList>
            <person name="Tisza M.J."/>
            <person name="Buck C.B."/>
        </authorList>
    </citation>
    <scope>NUCLEOTIDE SEQUENCE</scope>
    <source>
        <strain evidence="1">CtLqe90</strain>
    </source>
</reference>
<organism evidence="1">
    <name type="scientific">Siphoviridae sp. ctLqe90</name>
    <dbReference type="NCBI Taxonomy" id="2825456"/>
    <lineage>
        <taxon>Viruses</taxon>
        <taxon>Duplodnaviria</taxon>
        <taxon>Heunggongvirae</taxon>
        <taxon>Uroviricota</taxon>
        <taxon>Caudoviricetes</taxon>
    </lineage>
</organism>
<accession>A0A8S5Q4B3</accession>
<evidence type="ECO:0000313" key="1">
    <source>
        <dbReference type="EMBL" id="DAE13388.1"/>
    </source>
</evidence>
<proteinExistence type="predicted"/>
<sequence length="31" mass="3614">MGHLSYLCKKFKEAPKEAEEIKEKETKTDDS</sequence>
<protein>
    <submittedName>
        <fullName evidence="1">Uncharacterized protein</fullName>
    </submittedName>
</protein>
<dbReference type="EMBL" id="BK015564">
    <property type="protein sequence ID" value="DAE13388.1"/>
    <property type="molecule type" value="Genomic_DNA"/>
</dbReference>